<gene>
    <name evidence="2" type="ORF">EEB11_03485</name>
</gene>
<dbReference type="SUPFAM" id="SSF56112">
    <property type="entry name" value="Protein kinase-like (PK-like)"/>
    <property type="match status" value="1"/>
</dbReference>
<dbReference type="Gene3D" id="3.90.1200.10">
    <property type="match status" value="1"/>
</dbReference>
<dbReference type="PANTHER" id="PTHR21310:SF15">
    <property type="entry name" value="AMINOGLYCOSIDE PHOSPHOTRANSFERASE DOMAIN-CONTAINING PROTEIN"/>
    <property type="match status" value="1"/>
</dbReference>
<reference evidence="2 3" key="1">
    <citation type="submission" date="2018-11" db="EMBL/GenBank/DDBJ databases">
        <title>Tabrizicola sp. isolated from sediment of alpine lake.</title>
        <authorList>
            <person name="Liu Z."/>
        </authorList>
    </citation>
    <scope>NUCLEOTIDE SEQUENCE [LARGE SCALE GENOMIC DNA]</scope>
    <source>
        <strain evidence="2 3">DRYC-M-16</strain>
    </source>
</reference>
<keyword evidence="3" id="KW-1185">Reference proteome</keyword>
<name>A0ABY2KTU1_9RHOB</name>
<proteinExistence type="predicted"/>
<dbReference type="PANTHER" id="PTHR21310">
    <property type="entry name" value="AMINOGLYCOSIDE PHOSPHOTRANSFERASE-RELATED-RELATED"/>
    <property type="match status" value="1"/>
</dbReference>
<dbReference type="Proteomes" id="UP000297741">
    <property type="component" value="Unassembled WGS sequence"/>
</dbReference>
<accession>A0ABY2KTU1</accession>
<dbReference type="InterPro" id="IPR002575">
    <property type="entry name" value="Aminoglycoside_PTrfase"/>
</dbReference>
<keyword evidence="2" id="KW-0808">Transferase</keyword>
<feature type="domain" description="Aminoglycoside phosphotransferase" evidence="1">
    <location>
        <begin position="22"/>
        <end position="256"/>
    </location>
</feature>
<sequence>MTEALIAAALWGGRVVRPLRLRENEVYEIETPQGRAALRLHRRGYQWPGTIRSELWWCAELARAGLPVPVPLQMPDGGVVATLPGGRAASVLCWLEGETFGEAGVPLAGPVSVQINRHATLGHLLAQIHRVTATLTLPDWCTRPRWDAAGLVGEEPNWGRFWEHPQLTPPDASVLVAARDWVADRLAEQGVREGLVHADVLRENILVQGETLSLIDFDDCGFGAPLYDLGTVLSQDLYEPCYADLRAALCEGYGTRNLAMVDAMTLARVLASVGWAAPRLPPGHPVHASHIARAVMFARRCLG</sequence>
<dbReference type="InterPro" id="IPR051678">
    <property type="entry name" value="AGP_Transferase"/>
</dbReference>
<organism evidence="2 3">
    <name type="scientific">Pseudotabrizicola sediminis</name>
    <dbReference type="NCBI Taxonomy" id="2486418"/>
    <lineage>
        <taxon>Bacteria</taxon>
        <taxon>Pseudomonadati</taxon>
        <taxon>Pseudomonadota</taxon>
        <taxon>Alphaproteobacteria</taxon>
        <taxon>Rhodobacterales</taxon>
        <taxon>Paracoccaceae</taxon>
        <taxon>Pseudotabrizicola</taxon>
    </lineage>
</organism>
<dbReference type="InterPro" id="IPR011009">
    <property type="entry name" value="Kinase-like_dom_sf"/>
</dbReference>
<keyword evidence="2" id="KW-0418">Kinase</keyword>
<dbReference type="EMBL" id="RPEM01000002">
    <property type="protein sequence ID" value="TGD44650.1"/>
    <property type="molecule type" value="Genomic_DNA"/>
</dbReference>
<protein>
    <submittedName>
        <fullName evidence="2">Homoserine kinase</fullName>
    </submittedName>
</protein>
<evidence type="ECO:0000313" key="2">
    <source>
        <dbReference type="EMBL" id="TGD44650.1"/>
    </source>
</evidence>
<dbReference type="RefSeq" id="WP_135429029.1">
    <property type="nucleotide sequence ID" value="NZ_RPEM01000002.1"/>
</dbReference>
<dbReference type="GO" id="GO:0016301">
    <property type="term" value="F:kinase activity"/>
    <property type="evidence" value="ECO:0007669"/>
    <property type="project" value="UniProtKB-KW"/>
</dbReference>
<comment type="caution">
    <text evidence="2">The sequence shown here is derived from an EMBL/GenBank/DDBJ whole genome shotgun (WGS) entry which is preliminary data.</text>
</comment>
<dbReference type="Pfam" id="PF01636">
    <property type="entry name" value="APH"/>
    <property type="match status" value="1"/>
</dbReference>
<evidence type="ECO:0000313" key="3">
    <source>
        <dbReference type="Proteomes" id="UP000297741"/>
    </source>
</evidence>
<evidence type="ECO:0000259" key="1">
    <source>
        <dbReference type="Pfam" id="PF01636"/>
    </source>
</evidence>